<dbReference type="InterPro" id="IPR017850">
    <property type="entry name" value="Alkaline_phosphatase_core_sf"/>
</dbReference>
<dbReference type="AlphaFoldDB" id="A0A7T7XKY1"/>
<dbReference type="EMBL" id="CP067089">
    <property type="protein sequence ID" value="QQO08107.1"/>
    <property type="molecule type" value="Genomic_DNA"/>
</dbReference>
<sequence length="491" mass="55698">MAERSNILFIMTDEQKFSAVSGLSGISDLTPNFDRLAKEGVCFTNAYTPSPVCGPARAAIMSGMFPPSCGVAKNWSPFSGEVSLMTERLKTCGYETAAIGKLHFVPSQDDFGFEYKRLHDAPYSIYANDDKESAYIQWLQKGPFAGRFDPVKRFDEDELAFNTDIRKFMMGSAFRTEEEHDVAWTGREGVEFLQNRGRDRPFFLFLSFFGPHMPYDPPAPYGSMYDWRSIKLPDSYYKDYLADSPIFKRLCSPLRERILSELTEDDCRQIIAAYLGQVKMVDDYVGRVIRQLEESGEYDNTTIIFTSDHGDHMGSYGLFFKGQMYDSCCKVPLVIKPADGKAGVREPSVVSTIDLYGTILDLAGDATWRRPGIEARTLQPMLRNDTFLWDDVTFSIIGGNRDEALSMVRRGPYKLGRLADGGPQKALYELFDLEADPDESHDVFEDPAYSKIRAMLVSELDAWFRYQYAHYPDQVTSVRSEDHSFNGVKNL</sequence>
<reference evidence="4" key="1">
    <citation type="submission" date="2021-01" db="EMBL/GenBank/DDBJ databases">
        <title>Description of Breznakiella homolactica.</title>
        <authorList>
            <person name="Song Y."/>
            <person name="Brune A."/>
        </authorList>
    </citation>
    <scope>NUCLEOTIDE SEQUENCE</scope>
    <source>
        <strain evidence="4">RmG30</strain>
    </source>
</reference>
<dbReference type="InterPro" id="IPR000917">
    <property type="entry name" value="Sulfatase_N"/>
</dbReference>
<dbReference type="PANTHER" id="PTHR45953:SF1">
    <property type="entry name" value="IDURONATE 2-SULFATASE"/>
    <property type="match status" value="1"/>
</dbReference>
<dbReference type="PANTHER" id="PTHR45953">
    <property type="entry name" value="IDURONATE 2-SULFATASE"/>
    <property type="match status" value="1"/>
</dbReference>
<feature type="domain" description="Sulfatase N-terminal" evidence="3">
    <location>
        <begin position="5"/>
        <end position="364"/>
    </location>
</feature>
<dbReference type="Proteomes" id="UP000595917">
    <property type="component" value="Chromosome"/>
</dbReference>
<dbReference type="Pfam" id="PF00884">
    <property type="entry name" value="Sulfatase"/>
    <property type="match status" value="1"/>
</dbReference>
<proteinExistence type="predicted"/>
<organism evidence="4 5">
    <name type="scientific">Breznakiella homolactica</name>
    <dbReference type="NCBI Taxonomy" id="2798577"/>
    <lineage>
        <taxon>Bacteria</taxon>
        <taxon>Pseudomonadati</taxon>
        <taxon>Spirochaetota</taxon>
        <taxon>Spirochaetia</taxon>
        <taxon>Spirochaetales</taxon>
        <taxon>Breznakiellaceae</taxon>
        <taxon>Breznakiella</taxon>
    </lineage>
</organism>
<keyword evidence="1" id="KW-0479">Metal-binding</keyword>
<evidence type="ECO:0000256" key="2">
    <source>
        <dbReference type="ARBA" id="ARBA00022801"/>
    </source>
</evidence>
<accession>A0A7T7XKY1</accession>
<dbReference type="GO" id="GO:0008484">
    <property type="term" value="F:sulfuric ester hydrolase activity"/>
    <property type="evidence" value="ECO:0007669"/>
    <property type="project" value="TreeGrafter"/>
</dbReference>
<keyword evidence="2 4" id="KW-0378">Hydrolase</keyword>
<gene>
    <name evidence="4" type="ORF">JFL75_14310</name>
</gene>
<dbReference type="GO" id="GO:0005737">
    <property type="term" value="C:cytoplasm"/>
    <property type="evidence" value="ECO:0007669"/>
    <property type="project" value="TreeGrafter"/>
</dbReference>
<dbReference type="KEGG" id="bhc:JFL75_14310"/>
<keyword evidence="5" id="KW-1185">Reference proteome</keyword>
<dbReference type="SUPFAM" id="SSF53649">
    <property type="entry name" value="Alkaline phosphatase-like"/>
    <property type="match status" value="1"/>
</dbReference>
<name>A0A7T7XKY1_9SPIR</name>
<evidence type="ECO:0000256" key="1">
    <source>
        <dbReference type="ARBA" id="ARBA00022723"/>
    </source>
</evidence>
<evidence type="ECO:0000259" key="3">
    <source>
        <dbReference type="Pfam" id="PF00884"/>
    </source>
</evidence>
<dbReference type="RefSeq" id="WP_215625413.1">
    <property type="nucleotide sequence ID" value="NZ_CP067089.2"/>
</dbReference>
<evidence type="ECO:0000313" key="5">
    <source>
        <dbReference type="Proteomes" id="UP000595917"/>
    </source>
</evidence>
<dbReference type="GO" id="GO:0046872">
    <property type="term" value="F:metal ion binding"/>
    <property type="evidence" value="ECO:0007669"/>
    <property type="project" value="UniProtKB-KW"/>
</dbReference>
<evidence type="ECO:0000313" key="4">
    <source>
        <dbReference type="EMBL" id="QQO08107.1"/>
    </source>
</evidence>
<protein>
    <submittedName>
        <fullName evidence="4">Sulfatase-like hydrolase/transferase</fullName>
    </submittedName>
</protein>
<dbReference type="Gene3D" id="3.40.720.10">
    <property type="entry name" value="Alkaline Phosphatase, subunit A"/>
    <property type="match status" value="1"/>
</dbReference>